<evidence type="ECO:0000313" key="9">
    <source>
        <dbReference type="EMBL" id="AIZ13698.1"/>
    </source>
</evidence>
<dbReference type="SUPFAM" id="SSF81296">
    <property type="entry name" value="E set domains"/>
    <property type="match status" value="1"/>
</dbReference>
<dbReference type="InterPro" id="IPR005102">
    <property type="entry name" value="Carbo-bd_X2"/>
</dbReference>
<evidence type="ECO:0000256" key="4">
    <source>
        <dbReference type="ARBA" id="ARBA00023326"/>
    </source>
</evidence>
<evidence type="ECO:0000256" key="6">
    <source>
        <dbReference type="SAM" id="Phobius"/>
    </source>
</evidence>
<dbReference type="HOGENOM" id="CLU_014351_0_0_11"/>
<organism evidence="9 10">
    <name type="scientific">Bifidobacterium catenulatum PV20-2</name>
    <dbReference type="NCBI Taxonomy" id="1447716"/>
    <lineage>
        <taxon>Bacteria</taxon>
        <taxon>Bacillati</taxon>
        <taxon>Actinomycetota</taxon>
        <taxon>Actinomycetes</taxon>
        <taxon>Bifidobacteriales</taxon>
        <taxon>Bifidobacteriaceae</taxon>
        <taxon>Bifidobacterium</taxon>
    </lineage>
</organism>
<evidence type="ECO:0000313" key="10">
    <source>
        <dbReference type="Proteomes" id="UP000030625"/>
    </source>
</evidence>
<proteinExistence type="predicted"/>
<dbReference type="RefSeq" id="WP_039196561.1">
    <property type="nucleotide sequence ID" value="NZ_CP007456.1"/>
</dbReference>
<dbReference type="Proteomes" id="UP000030625">
    <property type="component" value="Chromosome"/>
</dbReference>
<protein>
    <recommendedName>
        <fullName evidence="8">Carbohydrate binding X2 domain-containing protein</fullName>
    </recommendedName>
</protein>
<keyword evidence="3" id="KW-0119">Carbohydrate metabolism</keyword>
<feature type="chain" id="PRO_5002028476" description="Carbohydrate binding X2 domain-containing protein" evidence="7">
    <location>
        <begin position="31"/>
        <end position="862"/>
    </location>
</feature>
<keyword evidence="1 7" id="KW-0732">Signal</keyword>
<dbReference type="InterPro" id="IPR013783">
    <property type="entry name" value="Ig-like_fold"/>
</dbReference>
<dbReference type="Pfam" id="PF03442">
    <property type="entry name" value="CBM_X2"/>
    <property type="match status" value="1"/>
</dbReference>
<dbReference type="EMBL" id="CP007456">
    <property type="protein sequence ID" value="AIZ13698.1"/>
    <property type="molecule type" value="Genomic_DNA"/>
</dbReference>
<dbReference type="KEGG" id="bka:AH68_00225"/>
<keyword evidence="6" id="KW-1133">Transmembrane helix</keyword>
<sequence>MKRYQTTLGKAVISAIAACSMLLPISVASADAPGISVKQGAGYTATKISHPNNSLGQDDGIVNIDKNGNSTVADGDADRGQSYAWSSLGYGDWMYVGTCYSAMGSTLKHIAYNLGTSYAKLKAGVDVLFNGELYLDNGENHSLLLKINTKTGETKIVVPPVQIATGGKMNVNGYRAAVEFHDKLYFAAAAQGTPYLLEVDPKDDSSKIVYQSGGVAPGISTGIRGLAVMNNELIASMIGAQGAYIVASSDPSAGADSFRTIATQQDLLNYPAYHYTDNIFGGAIWDMVTFNNRLYITVVTGTANNKQSFALFRGEEGTDGKWTYTPLVGNPADGARYEYGFGTTRSGAANMVVYKNHLYIGGYNDPMVALPDVLSTMKFKNLYDDMSNPVNLWRMDADENFELVAGSDGDKYFKAPKGTIDGETMRAGLGEEHDISRYLNQYVWRMQSYDGKMYAGTFDISDLSYPVTQFANGDILHRTPEEWKKQIEYIKKFLETTETDASGTSTYALIDGSDADGGAADAATADDIAKVQRMESLMQEMQGDLESKQTDVQTDDAAPMAPDDAEEYTIENREDFQKMLEELLALYQQVKPMLPDYVVEQLDKWLTQENVENFTYFVGVCRYLHYANSEKRGFDMVVTSDGLNFQTVTRNGFGDNNNHGLRVFAVTNSGLAVGTANPYHGAQVWLLNDGTEVKNASLTAGNAFVYDKYDSAAAAPNAAGLNVGIDFNGNTVESVEYNYKTLVAGTDYVVNEDGSGITLTSAFLNAQETGSTGSVVVRFNRGARVDFTVDVKDSTPDKPNPDNPVTPTQPSKPTTPTVQQGANAPADVISNTGSNVMGMIVAAAVLVLAGGAMLLLRRQRNK</sequence>
<dbReference type="InterPro" id="IPR014756">
    <property type="entry name" value="Ig_E-set"/>
</dbReference>
<keyword evidence="2" id="KW-0136">Cellulose degradation</keyword>
<dbReference type="AlphaFoldDB" id="A0A0A7I0A0"/>
<accession>A0A0A7I0A0</accession>
<feature type="compositionally biased region" description="Low complexity" evidence="5">
    <location>
        <begin position="805"/>
        <end position="820"/>
    </location>
</feature>
<gene>
    <name evidence="9" type="ORF">AH68_00225</name>
</gene>
<reference evidence="9 10" key="1">
    <citation type="journal article" date="2015" name="Genome Announc.">
        <title>Complete and Assembled Genome Sequence of Bifidobacterium kashiwanohense PV20-2, Isolated from the Feces of an Anemic Kenyan Infant.</title>
        <authorList>
            <person name="Vazquez-Gutierrez P."/>
            <person name="Lacroix C."/>
            <person name="Chassard C."/>
            <person name="Klumpp J."/>
            <person name="Jans C."/>
            <person name="Stevens M.J."/>
        </authorList>
    </citation>
    <scope>NUCLEOTIDE SEQUENCE [LARGE SCALE GENOMIC DNA]</scope>
    <source>
        <strain evidence="9 10">PV20-2</strain>
    </source>
</reference>
<evidence type="ECO:0000256" key="7">
    <source>
        <dbReference type="SAM" id="SignalP"/>
    </source>
</evidence>
<feature type="domain" description="Carbohydrate binding X2" evidence="8">
    <location>
        <begin position="714"/>
        <end position="789"/>
    </location>
</feature>
<evidence type="ECO:0000259" key="8">
    <source>
        <dbReference type="Pfam" id="PF03442"/>
    </source>
</evidence>
<evidence type="ECO:0000256" key="5">
    <source>
        <dbReference type="SAM" id="MobiDB-lite"/>
    </source>
</evidence>
<feature type="signal peptide" evidence="7">
    <location>
        <begin position="1"/>
        <end position="30"/>
    </location>
</feature>
<feature type="transmembrane region" description="Helical" evidence="6">
    <location>
        <begin position="836"/>
        <end position="856"/>
    </location>
</feature>
<evidence type="ECO:0000256" key="3">
    <source>
        <dbReference type="ARBA" id="ARBA00023277"/>
    </source>
</evidence>
<feature type="region of interest" description="Disordered" evidence="5">
    <location>
        <begin position="790"/>
        <end position="826"/>
    </location>
</feature>
<keyword evidence="6" id="KW-0812">Transmembrane</keyword>
<keyword evidence="6" id="KW-0472">Membrane</keyword>
<dbReference type="Gene3D" id="2.60.40.10">
    <property type="entry name" value="Immunoglobulins"/>
    <property type="match status" value="1"/>
</dbReference>
<evidence type="ECO:0000256" key="1">
    <source>
        <dbReference type="ARBA" id="ARBA00022729"/>
    </source>
</evidence>
<evidence type="ECO:0000256" key="2">
    <source>
        <dbReference type="ARBA" id="ARBA00023001"/>
    </source>
</evidence>
<keyword evidence="4" id="KW-0624">Polysaccharide degradation</keyword>
<name>A0A0A7I0A0_9BIFI</name>
<feature type="compositionally biased region" description="Basic and acidic residues" evidence="5">
    <location>
        <begin position="790"/>
        <end position="800"/>
    </location>
</feature>
<dbReference type="GO" id="GO:0030245">
    <property type="term" value="P:cellulose catabolic process"/>
    <property type="evidence" value="ECO:0007669"/>
    <property type="project" value="UniProtKB-KW"/>
</dbReference>